<dbReference type="Gene3D" id="3.30.1330.30">
    <property type="match status" value="1"/>
</dbReference>
<proteinExistence type="predicted"/>
<dbReference type="RefSeq" id="WP_160659633.1">
    <property type="nucleotide sequence ID" value="NZ_BAABDV010000001.1"/>
</dbReference>
<feature type="compositionally biased region" description="Polar residues" evidence="1">
    <location>
        <begin position="251"/>
        <end position="261"/>
    </location>
</feature>
<protein>
    <submittedName>
        <fullName evidence="3">DUF448 domain-containing protein</fullName>
    </submittedName>
</protein>
<feature type="region of interest" description="Disordered" evidence="1">
    <location>
        <begin position="246"/>
        <end position="282"/>
    </location>
</feature>
<feature type="compositionally biased region" description="Basic and acidic residues" evidence="1">
    <location>
        <begin position="36"/>
        <end position="47"/>
    </location>
</feature>
<dbReference type="InterPro" id="IPR035931">
    <property type="entry name" value="YlxR-like_sf"/>
</dbReference>
<gene>
    <name evidence="3" type="ORF">GRI47_01500</name>
</gene>
<dbReference type="InterPro" id="IPR037465">
    <property type="entry name" value="YlxR"/>
</dbReference>
<feature type="compositionally biased region" description="Polar residues" evidence="1">
    <location>
        <begin position="1"/>
        <end position="13"/>
    </location>
</feature>
<feature type="domain" description="YlxR" evidence="2">
    <location>
        <begin position="45"/>
        <end position="110"/>
    </location>
</feature>
<dbReference type="SUPFAM" id="SSF64376">
    <property type="entry name" value="YlxR-like"/>
    <property type="match status" value="1"/>
</dbReference>
<dbReference type="AlphaFoldDB" id="A0A844Y2J8"/>
<dbReference type="EMBL" id="WTYD01000001">
    <property type="protein sequence ID" value="MXO52680.1"/>
    <property type="molecule type" value="Genomic_DNA"/>
</dbReference>
<keyword evidence="4" id="KW-1185">Reference proteome</keyword>
<dbReference type="InterPro" id="IPR007393">
    <property type="entry name" value="YlxR_dom"/>
</dbReference>
<dbReference type="Proteomes" id="UP000430272">
    <property type="component" value="Unassembled WGS sequence"/>
</dbReference>
<dbReference type="OrthoDB" id="9799836at2"/>
<name>A0A844Y2J8_9SPHN</name>
<sequence>MRTPNNERLASQTDRADPISSPEGDGAGKGAPAKRQQSEGKQNERRCILAGESSPREGLIRLAVSPSGLVLPDVQAKAPGRGAWIGVTRAELEEAMAKGRLKAALARAFKSGDLEIPADLPEKIESALARVLLDRLGLELRAGSLILGTQRIAEAARGGAVELLAHASDASEDGRKKLDQAWRVGAEREGSGDRGLVLPLDRMALSVALGRENVVHLAVGHPRAAARIAGLLQRLIHFSGDATDAQAPEAATNTNDTQSDLNDGAAPIGAGREMTNTEERTS</sequence>
<dbReference type="PANTHER" id="PTHR34215">
    <property type="entry name" value="BLL0784 PROTEIN"/>
    <property type="match status" value="1"/>
</dbReference>
<dbReference type="PANTHER" id="PTHR34215:SF1">
    <property type="entry name" value="YLXR DOMAIN-CONTAINING PROTEIN"/>
    <property type="match status" value="1"/>
</dbReference>
<dbReference type="InterPro" id="IPR029064">
    <property type="entry name" value="Ribosomal_eL30-like_sf"/>
</dbReference>
<accession>A0A844Y2J8</accession>
<dbReference type="Pfam" id="PF04296">
    <property type="entry name" value="YlxR"/>
    <property type="match status" value="1"/>
</dbReference>
<evidence type="ECO:0000259" key="2">
    <source>
        <dbReference type="Pfam" id="PF04296"/>
    </source>
</evidence>
<comment type="caution">
    <text evidence="3">The sequence shown here is derived from an EMBL/GenBank/DDBJ whole genome shotgun (WGS) entry which is preliminary data.</text>
</comment>
<evidence type="ECO:0000313" key="3">
    <source>
        <dbReference type="EMBL" id="MXO52680.1"/>
    </source>
</evidence>
<evidence type="ECO:0000313" key="4">
    <source>
        <dbReference type="Proteomes" id="UP000430272"/>
    </source>
</evidence>
<organism evidence="3 4">
    <name type="scientific">Qipengyuania pelagi</name>
    <dbReference type="NCBI Taxonomy" id="994320"/>
    <lineage>
        <taxon>Bacteria</taxon>
        <taxon>Pseudomonadati</taxon>
        <taxon>Pseudomonadota</taxon>
        <taxon>Alphaproteobacteria</taxon>
        <taxon>Sphingomonadales</taxon>
        <taxon>Erythrobacteraceae</taxon>
        <taxon>Qipengyuania</taxon>
    </lineage>
</organism>
<dbReference type="Gene3D" id="3.30.1230.10">
    <property type="entry name" value="YlxR-like"/>
    <property type="match status" value="1"/>
</dbReference>
<evidence type="ECO:0000256" key="1">
    <source>
        <dbReference type="SAM" id="MobiDB-lite"/>
    </source>
</evidence>
<reference evidence="3 4" key="1">
    <citation type="submission" date="2019-12" db="EMBL/GenBank/DDBJ databases">
        <title>Genomic-based taxomic classification of the family Erythrobacteraceae.</title>
        <authorList>
            <person name="Xu L."/>
        </authorList>
    </citation>
    <scope>NUCLEOTIDE SEQUENCE [LARGE SCALE GENOMIC DNA]</scope>
    <source>
        <strain evidence="3 4">JCM 17468</strain>
    </source>
</reference>
<dbReference type="SUPFAM" id="SSF55315">
    <property type="entry name" value="L30e-like"/>
    <property type="match status" value="1"/>
</dbReference>
<feature type="region of interest" description="Disordered" evidence="1">
    <location>
        <begin position="1"/>
        <end position="51"/>
    </location>
</feature>